<dbReference type="InterPro" id="IPR006652">
    <property type="entry name" value="Kelch_1"/>
</dbReference>
<dbReference type="PANTHER" id="PTHR45632:SF5">
    <property type="entry name" value="KELCH-LIKE PROTEIN 22"/>
    <property type="match status" value="1"/>
</dbReference>
<dbReference type="SUPFAM" id="SSF54695">
    <property type="entry name" value="POZ domain"/>
    <property type="match status" value="1"/>
</dbReference>
<dbReference type="SMART" id="SM00225">
    <property type="entry name" value="BTB"/>
    <property type="match status" value="1"/>
</dbReference>
<dbReference type="Pfam" id="PF00651">
    <property type="entry name" value="BTB"/>
    <property type="match status" value="1"/>
</dbReference>
<reference evidence="5" key="1">
    <citation type="submission" date="2025-08" db="UniProtKB">
        <authorList>
            <consortium name="RefSeq"/>
        </authorList>
    </citation>
    <scope>IDENTIFICATION</scope>
    <source>
        <tissue evidence="5">Testes</tissue>
    </source>
</reference>
<dbReference type="Pfam" id="PF07707">
    <property type="entry name" value="BACK"/>
    <property type="match status" value="1"/>
</dbReference>
<evidence type="ECO:0000259" key="3">
    <source>
        <dbReference type="PROSITE" id="PS50097"/>
    </source>
</evidence>
<protein>
    <submittedName>
        <fullName evidence="5">Kelch-like protein 20-like</fullName>
    </submittedName>
</protein>
<dbReference type="InterPro" id="IPR011333">
    <property type="entry name" value="SKP1/BTB/POZ_sf"/>
</dbReference>
<keyword evidence="1" id="KW-0880">Kelch repeat</keyword>
<evidence type="ECO:0000313" key="4">
    <source>
        <dbReference type="Proteomes" id="UP000694865"/>
    </source>
</evidence>
<dbReference type="PANTHER" id="PTHR45632">
    <property type="entry name" value="LD33804P"/>
    <property type="match status" value="1"/>
</dbReference>
<dbReference type="InterPro" id="IPR011705">
    <property type="entry name" value="BACK"/>
</dbReference>
<dbReference type="Proteomes" id="UP000694865">
    <property type="component" value="Unplaced"/>
</dbReference>
<dbReference type="Gene3D" id="2.120.10.80">
    <property type="entry name" value="Kelch-type beta propeller"/>
    <property type="match status" value="1"/>
</dbReference>
<dbReference type="SMART" id="SM00612">
    <property type="entry name" value="Kelch"/>
    <property type="match status" value="4"/>
</dbReference>
<dbReference type="PROSITE" id="PS50097">
    <property type="entry name" value="BTB"/>
    <property type="match status" value="1"/>
</dbReference>
<keyword evidence="4" id="KW-1185">Reference proteome</keyword>
<dbReference type="InterPro" id="IPR000210">
    <property type="entry name" value="BTB/POZ_dom"/>
</dbReference>
<proteinExistence type="predicted"/>
<evidence type="ECO:0000313" key="5">
    <source>
        <dbReference type="RefSeq" id="XP_006821509.1"/>
    </source>
</evidence>
<dbReference type="InterPro" id="IPR015915">
    <property type="entry name" value="Kelch-typ_b-propeller"/>
</dbReference>
<dbReference type="RefSeq" id="XP_006821509.1">
    <property type="nucleotide sequence ID" value="XM_006821446.1"/>
</dbReference>
<feature type="domain" description="BTB" evidence="3">
    <location>
        <begin position="43"/>
        <end position="110"/>
    </location>
</feature>
<dbReference type="PIRSF" id="PIRSF037037">
    <property type="entry name" value="Kelch-like_protein_gigaxonin"/>
    <property type="match status" value="1"/>
</dbReference>
<name>A0ABM0MNB8_SACKO</name>
<dbReference type="GeneID" id="100372185"/>
<keyword evidence="2" id="KW-0677">Repeat</keyword>
<dbReference type="SUPFAM" id="SSF117281">
    <property type="entry name" value="Kelch motif"/>
    <property type="match status" value="1"/>
</dbReference>
<dbReference type="SMART" id="SM00875">
    <property type="entry name" value="BACK"/>
    <property type="match status" value="1"/>
</dbReference>
<accession>A0ABM0MNB8</accession>
<dbReference type="Gene3D" id="3.30.710.10">
    <property type="entry name" value="Potassium Channel Kv1.1, Chain A"/>
    <property type="match status" value="1"/>
</dbReference>
<organism evidence="4 5">
    <name type="scientific">Saccoglossus kowalevskii</name>
    <name type="common">Acorn worm</name>
    <dbReference type="NCBI Taxonomy" id="10224"/>
    <lineage>
        <taxon>Eukaryota</taxon>
        <taxon>Metazoa</taxon>
        <taxon>Hemichordata</taxon>
        <taxon>Enteropneusta</taxon>
        <taxon>Harrimaniidae</taxon>
        <taxon>Saccoglossus</taxon>
    </lineage>
</organism>
<gene>
    <name evidence="5" type="primary">LOC100372185</name>
</gene>
<dbReference type="InterPro" id="IPR017096">
    <property type="entry name" value="BTB-kelch_protein"/>
</dbReference>
<dbReference type="Gene3D" id="1.25.40.420">
    <property type="match status" value="1"/>
</dbReference>
<sequence>MDNADCDKIDLSSRVNEGEFENRIHASILLEGLMELYENQQFLDVTLIVEDQLFSCHRNILAACSPYFKAMLTNDLLESRKTEITINDVDPRAMRPILNYVYTAKLNITKDNVQNLLSAAHMFQMHAVVEACCQVMERHLDALNCIGVYHFADMYSCVDLKNAANTFLNDNFMSVCKGEEFLQLPPSELLEIISREDLNVIAEEDIYDAAMMWLNFEIESRIRVLHLVLNHVRLALIEPSFFHNIIACNQYVLSDENCKQLMENVRKFHLLTEKGRHESLLNTPPRSGMWTNDMVVCVGLDCNTNKGRTHVQYHDPTTSRWHAIQSLPKPIGLPACTTAAADNTIYVAGGILYPWEDSTDLCYSYDHRKNKWLQRQSMQVPRSYFTLETVDGQVYAVGGLNTLHDDQKSVVDTIECNDMNSDEWHIVTTLPEPVYGHASVTHGGKIYIIGGVRTGTLISKKLMCYDPKANIWKELAPMKNPRALCSAAIKDGCLFVVGGLDRLSRWNTVESPAMCLSSYEIYNFTTNEWTEHQHISGAGLFFPVIVSANSNLYAFQNGLGADGNDVMLLWDEDSSSWIYHDGLLPIEDCRYGVTVSRFLKRGKASPT</sequence>
<evidence type="ECO:0000256" key="2">
    <source>
        <dbReference type="ARBA" id="ARBA00022737"/>
    </source>
</evidence>
<dbReference type="InterPro" id="IPR056737">
    <property type="entry name" value="Beta-prop_ATRN-MKLN-like"/>
</dbReference>
<dbReference type="Pfam" id="PF24981">
    <property type="entry name" value="Beta-prop_ATRN-LZTR1"/>
    <property type="match status" value="1"/>
</dbReference>
<evidence type="ECO:0000256" key="1">
    <source>
        <dbReference type="ARBA" id="ARBA00022441"/>
    </source>
</evidence>